<dbReference type="OrthoDB" id="1489643at2"/>
<evidence type="ECO:0000313" key="1">
    <source>
        <dbReference type="EMBL" id="SKB57553.1"/>
    </source>
</evidence>
<name>A0A1T5CDZ2_9BACT</name>
<keyword evidence="2" id="KW-1185">Reference proteome</keyword>
<dbReference type="RefSeq" id="WP_082213644.1">
    <property type="nucleotide sequence ID" value="NZ_FUZA01000001.1"/>
</dbReference>
<organism evidence="1 2">
    <name type="scientific">Dyadobacter psychrophilus</name>
    <dbReference type="NCBI Taxonomy" id="651661"/>
    <lineage>
        <taxon>Bacteria</taxon>
        <taxon>Pseudomonadati</taxon>
        <taxon>Bacteroidota</taxon>
        <taxon>Cytophagia</taxon>
        <taxon>Cytophagales</taxon>
        <taxon>Spirosomataceae</taxon>
        <taxon>Dyadobacter</taxon>
    </lineage>
</organism>
<dbReference type="Proteomes" id="UP000190897">
    <property type="component" value="Unassembled WGS sequence"/>
</dbReference>
<dbReference type="STRING" id="651661.SAMN05660293_01145"/>
<protein>
    <submittedName>
        <fullName evidence="1">Uncharacterized protein</fullName>
    </submittedName>
</protein>
<dbReference type="EMBL" id="FUZA01000001">
    <property type="protein sequence ID" value="SKB57553.1"/>
    <property type="molecule type" value="Genomic_DNA"/>
</dbReference>
<gene>
    <name evidence="1" type="ORF">SAMN05660293_01145</name>
</gene>
<reference evidence="2" key="1">
    <citation type="submission" date="2017-02" db="EMBL/GenBank/DDBJ databases">
        <authorList>
            <person name="Varghese N."/>
            <person name="Submissions S."/>
        </authorList>
    </citation>
    <scope>NUCLEOTIDE SEQUENCE [LARGE SCALE GENOMIC DNA]</scope>
    <source>
        <strain evidence="2">DSM 22270</strain>
    </source>
</reference>
<sequence length="382" mass="44464">MKKYFTLFLYFTVTISLLSNCKSAEKSLKRGDFDDSVIRAAEKLRGNPEHSSSIDILKQAYPLALEQHLNDIKQNKESEDLFKWEAELQSFEKLNRLFQIIEQCGSCSKIVTAQNFAQEEKMARHNAANVRYKEAQTLLAIGDRENARKAYEHFEVVNSILPNFNDVKKKLDLAYEIASFKVVVEQVLVTSRTYQLSNEYFQERVNEYLQTNKRLNKFVRFYMPEEAANLKIQPDHIIKLQFDDFVVGNTLVEKNTEVVISKDSVKIGEKQVGRSKKPVYDKVTAKFTQSRKTVLSAGLLDMQIMDFKTKRVVTQEKFNGEYNWMCEWAHFNGDERALTAAQIRQCKSQELLPPAPQQLFIEFSKPIYERLTSKLQTYYAKY</sequence>
<evidence type="ECO:0000313" key="2">
    <source>
        <dbReference type="Proteomes" id="UP000190897"/>
    </source>
</evidence>
<accession>A0A1T5CDZ2</accession>
<dbReference type="AlphaFoldDB" id="A0A1T5CDZ2"/>
<proteinExistence type="predicted"/>